<feature type="non-terminal residue" evidence="2">
    <location>
        <position position="1"/>
    </location>
</feature>
<keyword evidence="3" id="KW-1185">Reference proteome</keyword>
<dbReference type="InterPro" id="IPR004360">
    <property type="entry name" value="Glyas_Fos-R_dOase_dom"/>
</dbReference>
<dbReference type="PROSITE" id="PS51819">
    <property type="entry name" value="VOC"/>
    <property type="match status" value="1"/>
</dbReference>
<dbReference type="PANTHER" id="PTHR21366:SF22">
    <property type="entry name" value="VOC DOMAIN-CONTAINING PROTEIN"/>
    <property type="match status" value="1"/>
</dbReference>
<dbReference type="InterPro" id="IPR050383">
    <property type="entry name" value="GlyoxalaseI/FosfomycinResist"/>
</dbReference>
<dbReference type="InterPro" id="IPR037523">
    <property type="entry name" value="VOC_core"/>
</dbReference>
<evidence type="ECO:0000313" key="3">
    <source>
        <dbReference type="Proteomes" id="UP000685013"/>
    </source>
</evidence>
<gene>
    <name evidence="2" type="ORF">SDJN03_15435</name>
</gene>
<evidence type="ECO:0000313" key="2">
    <source>
        <dbReference type="EMBL" id="KAG6590012.1"/>
    </source>
</evidence>
<name>A0AAV6N302_9ROSI</name>
<dbReference type="PANTHER" id="PTHR21366">
    <property type="entry name" value="GLYOXALASE FAMILY PROTEIN"/>
    <property type="match status" value="1"/>
</dbReference>
<dbReference type="Proteomes" id="UP000685013">
    <property type="component" value="Chromosome 10"/>
</dbReference>
<accession>A0AAV6N302</accession>
<reference evidence="2 3" key="1">
    <citation type="journal article" date="2021" name="Hortic Res">
        <title>The domestication of Cucurbita argyrosperma as revealed by the genome of its wild relative.</title>
        <authorList>
            <person name="Barrera-Redondo J."/>
            <person name="Sanchez-de la Vega G."/>
            <person name="Aguirre-Liguori J.A."/>
            <person name="Castellanos-Morales G."/>
            <person name="Gutierrez-Guerrero Y.T."/>
            <person name="Aguirre-Dugua X."/>
            <person name="Aguirre-Planter E."/>
            <person name="Tenaillon M.I."/>
            <person name="Lira-Saade R."/>
            <person name="Eguiarte L.E."/>
        </authorList>
    </citation>
    <scope>NUCLEOTIDE SEQUENCE [LARGE SCALE GENOMIC DNA]</scope>
    <source>
        <strain evidence="2">JBR-2021</strain>
    </source>
</reference>
<dbReference type="Pfam" id="PF00903">
    <property type="entry name" value="Glyoxalase"/>
    <property type="match status" value="1"/>
</dbReference>
<comment type="caution">
    <text evidence="2">The sequence shown here is derived from an EMBL/GenBank/DDBJ whole genome shotgun (WGS) entry which is preliminary data.</text>
</comment>
<evidence type="ECO:0000259" key="1">
    <source>
        <dbReference type="PROSITE" id="PS51819"/>
    </source>
</evidence>
<dbReference type="CDD" id="cd07245">
    <property type="entry name" value="VOC_like"/>
    <property type="match status" value="1"/>
</dbReference>
<feature type="domain" description="VOC" evidence="1">
    <location>
        <begin position="83"/>
        <end position="204"/>
    </location>
</feature>
<protein>
    <recommendedName>
        <fullName evidence="1">VOC domain-containing protein</fullName>
    </recommendedName>
</protein>
<sequence>MASLLSPSTPPSSIHLRRKVNLLHFSSLSTNHSLKVYGKIGRTGGYHGICLTTRAKGGIEQDVLEKDKEPIEIDVDSDYGAVGVHHVGVLCENLERSLHFYLNILGLKINEARPHDKLPYRGAWLWVGAEMIHLMELPNPDPLSGRPEHGGRDRHTCIGIRDVSKLKVILDKAGIPYTLSKSGRPAIFTRDPDANALEFTQLDG</sequence>
<dbReference type="AlphaFoldDB" id="A0AAV6N302"/>
<proteinExistence type="predicted"/>
<organism evidence="2 3">
    <name type="scientific">Cucurbita argyrosperma subsp. sororia</name>
    <dbReference type="NCBI Taxonomy" id="37648"/>
    <lineage>
        <taxon>Eukaryota</taxon>
        <taxon>Viridiplantae</taxon>
        <taxon>Streptophyta</taxon>
        <taxon>Embryophyta</taxon>
        <taxon>Tracheophyta</taxon>
        <taxon>Spermatophyta</taxon>
        <taxon>Magnoliopsida</taxon>
        <taxon>eudicotyledons</taxon>
        <taxon>Gunneridae</taxon>
        <taxon>Pentapetalae</taxon>
        <taxon>rosids</taxon>
        <taxon>fabids</taxon>
        <taxon>Cucurbitales</taxon>
        <taxon>Cucurbitaceae</taxon>
        <taxon>Cucurbiteae</taxon>
        <taxon>Cucurbita</taxon>
    </lineage>
</organism>
<dbReference type="EMBL" id="JAGKQH010000010">
    <property type="protein sequence ID" value="KAG6590012.1"/>
    <property type="molecule type" value="Genomic_DNA"/>
</dbReference>